<evidence type="ECO:0000313" key="1">
    <source>
        <dbReference type="EMBL" id="APM38181.1"/>
    </source>
</evidence>
<protein>
    <submittedName>
        <fullName evidence="1">HNH endonuclease</fullName>
    </submittedName>
</protein>
<dbReference type="Gene3D" id="1.10.30.50">
    <property type="match status" value="1"/>
</dbReference>
<keyword evidence="1" id="KW-0255">Endonuclease</keyword>
<dbReference type="Proteomes" id="UP000184604">
    <property type="component" value="Chromosome"/>
</dbReference>
<dbReference type="GO" id="GO:0004519">
    <property type="term" value="F:endonuclease activity"/>
    <property type="evidence" value="ECO:0007669"/>
    <property type="project" value="UniProtKB-KW"/>
</dbReference>
<sequence>MKIQYKLGGEKLLKCQICGKPADKHHIVYRSQGGLEFPLNFKYLCSEHHRGKNGPHKNKKVDLEYKLEMQKQLEKLLCKKFYRLDELITLLQINKRILKKLFKDYKLYKEGYKSIDIIYRLMGNKIYTEYMMEEYYDFTANF</sequence>
<gene>
    <name evidence="1" type="ORF">BS101_05215</name>
</gene>
<accession>A0A1L5F586</accession>
<proteinExistence type="predicted"/>
<dbReference type="AlphaFoldDB" id="A0A1L5F586"/>
<dbReference type="EMBL" id="CP018335">
    <property type="protein sequence ID" value="APM38181.1"/>
    <property type="molecule type" value="Genomic_DNA"/>
</dbReference>
<reference evidence="1 2" key="1">
    <citation type="submission" date="2016-12" db="EMBL/GenBank/DDBJ databases">
        <title>Complete genome sequence of Clostridium kluyveri JZZ isolated from the pit mud of a Chinese flavor liquor-making factory.</title>
        <authorList>
            <person name="Wang Y."/>
        </authorList>
    </citation>
    <scope>NUCLEOTIDE SEQUENCE [LARGE SCALE GENOMIC DNA]</scope>
    <source>
        <strain evidence="1 2">JZZ</strain>
    </source>
</reference>
<keyword evidence="1" id="KW-0540">Nuclease</keyword>
<evidence type="ECO:0000313" key="2">
    <source>
        <dbReference type="Proteomes" id="UP000184604"/>
    </source>
</evidence>
<organism evidence="1 2">
    <name type="scientific">Clostridium kluyveri</name>
    <dbReference type="NCBI Taxonomy" id="1534"/>
    <lineage>
        <taxon>Bacteria</taxon>
        <taxon>Bacillati</taxon>
        <taxon>Bacillota</taxon>
        <taxon>Clostridia</taxon>
        <taxon>Eubacteriales</taxon>
        <taxon>Clostridiaceae</taxon>
        <taxon>Clostridium</taxon>
    </lineage>
</organism>
<keyword evidence="1" id="KW-0378">Hydrolase</keyword>
<name>A0A1L5F586_CLOKL</name>